<protein>
    <submittedName>
        <fullName evidence="2">Cell division control protein 16</fullName>
    </submittedName>
</protein>
<dbReference type="SUPFAM" id="SSF47923">
    <property type="entry name" value="Ypt/Rab-GAP domain of gyp1p"/>
    <property type="match status" value="2"/>
</dbReference>
<dbReference type="InterPro" id="IPR000195">
    <property type="entry name" value="Rab-GAP-TBC_dom"/>
</dbReference>
<keyword evidence="2" id="KW-0131">Cell cycle</keyword>
<organism evidence="2 3">
    <name type="scientific">Polyplosphaeria fusca</name>
    <dbReference type="NCBI Taxonomy" id="682080"/>
    <lineage>
        <taxon>Eukaryota</taxon>
        <taxon>Fungi</taxon>
        <taxon>Dikarya</taxon>
        <taxon>Ascomycota</taxon>
        <taxon>Pezizomycotina</taxon>
        <taxon>Dothideomycetes</taxon>
        <taxon>Pleosporomycetidae</taxon>
        <taxon>Pleosporales</taxon>
        <taxon>Tetraplosphaeriaceae</taxon>
        <taxon>Polyplosphaeria</taxon>
    </lineage>
</organism>
<keyword evidence="3" id="KW-1185">Reference proteome</keyword>
<dbReference type="Gene3D" id="1.10.8.270">
    <property type="entry name" value="putative rabgap domain of human tbc1 domain family member 14 like domains"/>
    <property type="match status" value="2"/>
</dbReference>
<sequence>MLRGGEADADSARLPQNLDVLLLRGPASGDLEAGLDQLRYTILMSGVPANSDGMSDVRMYLWLIFLNVPPLRTDVYLDLVRQGASPAHAKIQNDTFRTFQGDPLFRRRVTQNSITRVLNAVAWRLNDAHEARVNGWQSPPTLSEFGGSPDTANISRHSFTTSARTDATSTTNDAEQIGYVQGMNVLAGPFLYAARSEVEAFAGFEKLITQELPGYVRGSMEGVHKGLALVDRVLDVVDPKLYTHLMAHNMEARIYAFASVLTLCACTPPLPEVLQLWDFLFAYGAHLNILCIVAQLVLIRDQLLDSPSPNQILRNLPPLQTAKIIQFALTFAAKIPEDMYEEMLNHAK</sequence>
<dbReference type="EMBL" id="ML996262">
    <property type="protein sequence ID" value="KAF2728913.1"/>
    <property type="molecule type" value="Genomic_DNA"/>
</dbReference>
<dbReference type="GO" id="GO:0031030">
    <property type="term" value="P:negative regulation of septation initiation signaling"/>
    <property type="evidence" value="ECO:0007669"/>
    <property type="project" value="TreeGrafter"/>
</dbReference>
<accession>A0A9P4QKB9</accession>
<dbReference type="Gene3D" id="1.10.472.80">
    <property type="entry name" value="Ypt/Rab-GAP domain of gyp1p, domain 3"/>
    <property type="match status" value="1"/>
</dbReference>
<dbReference type="FunFam" id="1.10.8.270:FF:000039">
    <property type="entry name" value="Cell division control protein 16"/>
    <property type="match status" value="1"/>
</dbReference>
<feature type="domain" description="Rab-GAP TBC" evidence="1">
    <location>
        <begin position="52"/>
        <end position="284"/>
    </location>
</feature>
<comment type="caution">
    <text evidence="2">The sequence shown here is derived from an EMBL/GenBank/DDBJ whole genome shotgun (WGS) entry which is preliminary data.</text>
</comment>
<dbReference type="OrthoDB" id="10263206at2759"/>
<evidence type="ECO:0000313" key="3">
    <source>
        <dbReference type="Proteomes" id="UP000799444"/>
    </source>
</evidence>
<dbReference type="Pfam" id="PF00566">
    <property type="entry name" value="RabGAP-TBC"/>
    <property type="match status" value="1"/>
</dbReference>
<reference evidence="2" key="1">
    <citation type="journal article" date="2020" name="Stud. Mycol.">
        <title>101 Dothideomycetes genomes: a test case for predicting lifestyles and emergence of pathogens.</title>
        <authorList>
            <person name="Haridas S."/>
            <person name="Albert R."/>
            <person name="Binder M."/>
            <person name="Bloem J."/>
            <person name="Labutti K."/>
            <person name="Salamov A."/>
            <person name="Andreopoulos B."/>
            <person name="Baker S."/>
            <person name="Barry K."/>
            <person name="Bills G."/>
            <person name="Bluhm B."/>
            <person name="Cannon C."/>
            <person name="Castanera R."/>
            <person name="Culley D."/>
            <person name="Daum C."/>
            <person name="Ezra D."/>
            <person name="Gonzalez J."/>
            <person name="Henrissat B."/>
            <person name="Kuo A."/>
            <person name="Liang C."/>
            <person name="Lipzen A."/>
            <person name="Lutzoni F."/>
            <person name="Magnuson J."/>
            <person name="Mondo S."/>
            <person name="Nolan M."/>
            <person name="Ohm R."/>
            <person name="Pangilinan J."/>
            <person name="Park H.-J."/>
            <person name="Ramirez L."/>
            <person name="Alfaro M."/>
            <person name="Sun H."/>
            <person name="Tritt A."/>
            <person name="Yoshinaga Y."/>
            <person name="Zwiers L.-H."/>
            <person name="Turgeon B."/>
            <person name="Goodwin S."/>
            <person name="Spatafora J."/>
            <person name="Crous P."/>
            <person name="Grigoriev I."/>
        </authorList>
    </citation>
    <scope>NUCLEOTIDE SEQUENCE</scope>
    <source>
        <strain evidence="2">CBS 125425</strain>
    </source>
</reference>
<dbReference type="GO" id="GO:0005096">
    <property type="term" value="F:GTPase activator activity"/>
    <property type="evidence" value="ECO:0007669"/>
    <property type="project" value="TreeGrafter"/>
</dbReference>
<proteinExistence type="predicted"/>
<dbReference type="InterPro" id="IPR035969">
    <property type="entry name" value="Rab-GAP_TBC_sf"/>
</dbReference>
<name>A0A9P4QKB9_9PLEO</name>
<dbReference type="SMART" id="SM00164">
    <property type="entry name" value="TBC"/>
    <property type="match status" value="1"/>
</dbReference>
<dbReference type="FunFam" id="1.10.472.80:FF:000026">
    <property type="entry name" value="Mitotic check point protein (Bub2)"/>
    <property type="match status" value="1"/>
</dbReference>
<keyword evidence="2" id="KW-0132">Cell division</keyword>
<evidence type="ECO:0000259" key="1">
    <source>
        <dbReference type="PROSITE" id="PS50086"/>
    </source>
</evidence>
<evidence type="ECO:0000313" key="2">
    <source>
        <dbReference type="EMBL" id="KAF2728913.1"/>
    </source>
</evidence>
<dbReference type="PROSITE" id="PS50086">
    <property type="entry name" value="TBC_RABGAP"/>
    <property type="match status" value="1"/>
</dbReference>
<dbReference type="AlphaFoldDB" id="A0A9P4QKB9"/>
<dbReference type="GO" id="GO:0051301">
    <property type="term" value="P:cell division"/>
    <property type="evidence" value="ECO:0007669"/>
    <property type="project" value="UniProtKB-KW"/>
</dbReference>
<dbReference type="PANTHER" id="PTHR22957">
    <property type="entry name" value="TBC1 DOMAIN FAMILY MEMBER GTPASE-ACTIVATING PROTEIN"/>
    <property type="match status" value="1"/>
</dbReference>
<gene>
    <name evidence="2" type="ORF">EJ04DRAFT_448354</name>
</gene>
<dbReference type="GO" id="GO:0044732">
    <property type="term" value="C:mitotic spindle pole body"/>
    <property type="evidence" value="ECO:0007669"/>
    <property type="project" value="TreeGrafter"/>
</dbReference>
<dbReference type="Proteomes" id="UP000799444">
    <property type="component" value="Unassembled WGS sequence"/>
</dbReference>
<dbReference type="PANTHER" id="PTHR22957:SF263">
    <property type="entry name" value="MITOTIC CHECK POINT PROTEIN BUB2"/>
    <property type="match status" value="1"/>
</dbReference>